<proteinExistence type="predicted"/>
<sequence>MFARKSLPSLSPLACDRKPHHSYHILTECNFTVVASLNLVEFFSLYQFTRMNRSIPDDLGIFSLGMAESGYRPS</sequence>
<evidence type="ECO:0000313" key="1">
    <source>
        <dbReference type="EMBL" id="PCH35066.1"/>
    </source>
</evidence>
<dbReference type="AlphaFoldDB" id="A0A2H3IYM9"/>
<gene>
    <name evidence="1" type="ORF">WOLCODRAFT_27617</name>
</gene>
<reference evidence="1 2" key="1">
    <citation type="journal article" date="2012" name="Science">
        <title>The Paleozoic origin of enzymatic lignin decomposition reconstructed from 31 fungal genomes.</title>
        <authorList>
            <person name="Floudas D."/>
            <person name="Binder M."/>
            <person name="Riley R."/>
            <person name="Barry K."/>
            <person name="Blanchette R.A."/>
            <person name="Henrissat B."/>
            <person name="Martinez A.T."/>
            <person name="Otillar R."/>
            <person name="Spatafora J.W."/>
            <person name="Yadav J.S."/>
            <person name="Aerts A."/>
            <person name="Benoit I."/>
            <person name="Boyd A."/>
            <person name="Carlson A."/>
            <person name="Copeland A."/>
            <person name="Coutinho P.M."/>
            <person name="de Vries R.P."/>
            <person name="Ferreira P."/>
            <person name="Findley K."/>
            <person name="Foster B."/>
            <person name="Gaskell J."/>
            <person name="Glotzer D."/>
            <person name="Gorecki P."/>
            <person name="Heitman J."/>
            <person name="Hesse C."/>
            <person name="Hori C."/>
            <person name="Igarashi K."/>
            <person name="Jurgens J.A."/>
            <person name="Kallen N."/>
            <person name="Kersten P."/>
            <person name="Kohler A."/>
            <person name="Kuees U."/>
            <person name="Kumar T.K.A."/>
            <person name="Kuo A."/>
            <person name="LaButti K."/>
            <person name="Larrondo L.F."/>
            <person name="Lindquist E."/>
            <person name="Ling A."/>
            <person name="Lombard V."/>
            <person name="Lucas S."/>
            <person name="Lundell T."/>
            <person name="Martin R."/>
            <person name="McLaughlin D.J."/>
            <person name="Morgenstern I."/>
            <person name="Morin E."/>
            <person name="Murat C."/>
            <person name="Nagy L.G."/>
            <person name="Nolan M."/>
            <person name="Ohm R.A."/>
            <person name="Patyshakuliyeva A."/>
            <person name="Rokas A."/>
            <person name="Ruiz-Duenas F.J."/>
            <person name="Sabat G."/>
            <person name="Salamov A."/>
            <person name="Samejima M."/>
            <person name="Schmutz J."/>
            <person name="Slot J.C."/>
            <person name="St John F."/>
            <person name="Stenlid J."/>
            <person name="Sun H."/>
            <person name="Sun S."/>
            <person name="Syed K."/>
            <person name="Tsang A."/>
            <person name="Wiebenga A."/>
            <person name="Young D."/>
            <person name="Pisabarro A."/>
            <person name="Eastwood D.C."/>
            <person name="Martin F."/>
            <person name="Cullen D."/>
            <person name="Grigoriev I.V."/>
            <person name="Hibbett D.S."/>
        </authorList>
    </citation>
    <scope>NUCLEOTIDE SEQUENCE [LARGE SCALE GENOMIC DNA]</scope>
    <source>
        <strain evidence="1 2">MD-104</strain>
    </source>
</reference>
<accession>A0A2H3IYM9</accession>
<keyword evidence="2" id="KW-1185">Reference proteome</keyword>
<name>A0A2H3IYM9_WOLCO</name>
<dbReference type="Proteomes" id="UP000218811">
    <property type="component" value="Unassembled WGS sequence"/>
</dbReference>
<organism evidence="1 2">
    <name type="scientific">Wolfiporia cocos (strain MD-104)</name>
    <name type="common">Brown rot fungus</name>
    <dbReference type="NCBI Taxonomy" id="742152"/>
    <lineage>
        <taxon>Eukaryota</taxon>
        <taxon>Fungi</taxon>
        <taxon>Dikarya</taxon>
        <taxon>Basidiomycota</taxon>
        <taxon>Agaricomycotina</taxon>
        <taxon>Agaricomycetes</taxon>
        <taxon>Polyporales</taxon>
        <taxon>Phaeolaceae</taxon>
        <taxon>Wolfiporia</taxon>
    </lineage>
</organism>
<evidence type="ECO:0000313" key="2">
    <source>
        <dbReference type="Proteomes" id="UP000218811"/>
    </source>
</evidence>
<dbReference type="EMBL" id="KB467843">
    <property type="protein sequence ID" value="PCH35066.1"/>
    <property type="molecule type" value="Genomic_DNA"/>
</dbReference>
<protein>
    <submittedName>
        <fullName evidence="1">Uncharacterized protein</fullName>
    </submittedName>
</protein>